<dbReference type="PANTHER" id="PTHR44749:SF1">
    <property type="entry name" value="TETRATRICOPEPTIDE-LIKE HELICAL DOMAIN-CONTAINING PROTEIN"/>
    <property type="match status" value="1"/>
</dbReference>
<evidence type="ECO:0000256" key="1">
    <source>
        <dbReference type="PROSITE-ProRule" id="PRU00339"/>
    </source>
</evidence>
<evidence type="ECO:0000313" key="3">
    <source>
        <dbReference type="EMBL" id="EEK16455.1"/>
    </source>
</evidence>
<comment type="caution">
    <text evidence="3">The sequence shown here is derived from an EMBL/GenBank/DDBJ whole genome shotgun (WGS) entry which is preliminary data.</text>
</comment>
<dbReference type="InterPro" id="IPR019734">
    <property type="entry name" value="TPR_rpt"/>
</dbReference>
<dbReference type="STRING" id="596327.PORUE0001_1721"/>
<dbReference type="PROSITE" id="PS50005">
    <property type="entry name" value="TPR"/>
    <property type="match status" value="1"/>
</dbReference>
<dbReference type="InterPro" id="IPR044650">
    <property type="entry name" value="SRFR1-like"/>
</dbReference>
<name>C2MCN9_9PORP</name>
<dbReference type="AlphaFoldDB" id="C2MCN9"/>
<feature type="repeat" description="TPR" evidence="1">
    <location>
        <begin position="229"/>
        <end position="262"/>
    </location>
</feature>
<gene>
    <name evidence="3" type="ORF">PORUE0001_1721</name>
</gene>
<dbReference type="Proteomes" id="UP000003303">
    <property type="component" value="Unassembled WGS sequence"/>
</dbReference>
<feature type="region of interest" description="Disordered" evidence="2">
    <location>
        <begin position="14"/>
        <end position="46"/>
    </location>
</feature>
<accession>C2MCN9</accession>
<feature type="compositionally biased region" description="Polar residues" evidence="2">
    <location>
        <begin position="33"/>
        <end position="46"/>
    </location>
</feature>
<keyword evidence="1" id="KW-0802">TPR repeat</keyword>
<keyword evidence="4" id="KW-1185">Reference proteome</keyword>
<reference evidence="3 4" key="1">
    <citation type="submission" date="2009-04" db="EMBL/GenBank/DDBJ databases">
        <authorList>
            <person name="Sebastian Y."/>
            <person name="Madupu R."/>
            <person name="Durkin A.S."/>
            <person name="Torralba M."/>
            <person name="Methe B."/>
            <person name="Sutton G.G."/>
            <person name="Strausberg R.L."/>
            <person name="Nelson K.E."/>
        </authorList>
    </citation>
    <scope>NUCLEOTIDE SEQUENCE [LARGE SCALE GENOMIC DNA]</scope>
    <source>
        <strain evidence="3 4">60-3</strain>
    </source>
</reference>
<sequence>MPIGHKAMGLFSRFKKSSKKSPDSTEVVEQETIDASQEVAEQSTEQVSASRADTLKANTLKFDALRALKIGEVDFAIRALHTSLEEIDDPECRLYLAQALQRKPDLAGSMAELTTILEAYPDYPMALYEATKVANGLDQHSETIAYAERALATELETVEQAELYRMKAQAQLALGESEQALATIDQALQLTDEVPLYWLIKVKVLIALERWEEALAVALETAEKFPEEERAYLYEGLITYHEGDKERAERAFRQVVETDPFNVEGYMHLTHLVEELRGKEAAADEMEQALEMIPQPTRALLDYAALLYKECDRTEQYKGVQQMLAELPEDAETKTGEVNFAGLYAGGFY</sequence>
<dbReference type="Gene3D" id="1.25.40.10">
    <property type="entry name" value="Tetratricopeptide repeat domain"/>
    <property type="match status" value="1"/>
</dbReference>
<dbReference type="Pfam" id="PF12895">
    <property type="entry name" value="ANAPC3"/>
    <property type="match status" value="1"/>
</dbReference>
<dbReference type="PANTHER" id="PTHR44749">
    <property type="entry name" value="SUPPRESSOR OF RPS4-RLD 1"/>
    <property type="match status" value="1"/>
</dbReference>
<evidence type="ECO:0000313" key="4">
    <source>
        <dbReference type="Proteomes" id="UP000003303"/>
    </source>
</evidence>
<dbReference type="SUPFAM" id="SSF48452">
    <property type="entry name" value="TPR-like"/>
    <property type="match status" value="1"/>
</dbReference>
<dbReference type="GO" id="GO:0045892">
    <property type="term" value="P:negative regulation of DNA-templated transcription"/>
    <property type="evidence" value="ECO:0007669"/>
    <property type="project" value="InterPro"/>
</dbReference>
<dbReference type="eggNOG" id="COG0457">
    <property type="taxonomic scope" value="Bacteria"/>
</dbReference>
<organism evidence="3 4">
    <name type="scientific">Porphyromonas uenonis 60-3</name>
    <dbReference type="NCBI Taxonomy" id="596327"/>
    <lineage>
        <taxon>Bacteria</taxon>
        <taxon>Pseudomonadati</taxon>
        <taxon>Bacteroidota</taxon>
        <taxon>Bacteroidia</taxon>
        <taxon>Bacteroidales</taxon>
        <taxon>Porphyromonadaceae</taxon>
        <taxon>Porphyromonas</taxon>
    </lineage>
</organism>
<dbReference type="InterPro" id="IPR011990">
    <property type="entry name" value="TPR-like_helical_dom_sf"/>
</dbReference>
<evidence type="ECO:0000256" key="2">
    <source>
        <dbReference type="SAM" id="MobiDB-lite"/>
    </source>
</evidence>
<protein>
    <submittedName>
        <fullName evidence="3">Tetratricopeptide repeat protein</fullName>
    </submittedName>
</protein>
<dbReference type="EMBL" id="ACLR01000179">
    <property type="protein sequence ID" value="EEK16455.1"/>
    <property type="molecule type" value="Genomic_DNA"/>
</dbReference>
<dbReference type="SMART" id="SM00028">
    <property type="entry name" value="TPR"/>
    <property type="match status" value="2"/>
</dbReference>
<proteinExistence type="predicted"/>